<dbReference type="PANTHER" id="PTHR12526:SF630">
    <property type="entry name" value="GLYCOSYLTRANSFERASE"/>
    <property type="match status" value="1"/>
</dbReference>
<dbReference type="Pfam" id="PF00534">
    <property type="entry name" value="Glycos_transf_1"/>
    <property type="match status" value="1"/>
</dbReference>
<dbReference type="AlphaFoldDB" id="A0A5P2HCX0"/>
<feature type="domain" description="Glycosyl transferase family 1" evidence="1">
    <location>
        <begin position="192"/>
        <end position="347"/>
    </location>
</feature>
<evidence type="ECO:0000313" key="3">
    <source>
        <dbReference type="EMBL" id="QET05323.1"/>
    </source>
</evidence>
<evidence type="ECO:0000259" key="2">
    <source>
        <dbReference type="Pfam" id="PF13439"/>
    </source>
</evidence>
<feature type="domain" description="Glycosyltransferase subfamily 4-like N-terminal" evidence="2">
    <location>
        <begin position="13"/>
        <end position="172"/>
    </location>
</feature>
<organism evidence="3 4">
    <name type="scientific">Cupriavidus pauculus</name>
    <dbReference type="NCBI Taxonomy" id="82633"/>
    <lineage>
        <taxon>Bacteria</taxon>
        <taxon>Pseudomonadati</taxon>
        <taxon>Pseudomonadota</taxon>
        <taxon>Betaproteobacteria</taxon>
        <taxon>Burkholderiales</taxon>
        <taxon>Burkholderiaceae</taxon>
        <taxon>Cupriavidus</taxon>
    </lineage>
</organism>
<dbReference type="InterPro" id="IPR028098">
    <property type="entry name" value="Glyco_trans_4-like_N"/>
</dbReference>
<dbReference type="CDD" id="cd03811">
    <property type="entry name" value="GT4_GT28_WabH-like"/>
    <property type="match status" value="1"/>
</dbReference>
<dbReference type="PANTHER" id="PTHR12526">
    <property type="entry name" value="GLYCOSYLTRANSFERASE"/>
    <property type="match status" value="1"/>
</dbReference>
<dbReference type="Gene3D" id="3.40.50.2000">
    <property type="entry name" value="Glycogen Phosphorylase B"/>
    <property type="match status" value="2"/>
</dbReference>
<reference evidence="3 4" key="1">
    <citation type="submission" date="2019-09" db="EMBL/GenBank/DDBJ databases">
        <title>FDA dAtabase for Regulatory Grade micrObial Sequences (FDA-ARGOS): Supporting development and validation of Infectious Disease Dx tests.</title>
        <authorList>
            <person name="Sciortino C."/>
            <person name="Tallon L."/>
            <person name="Sadzewicz L."/>
            <person name="Vavikolanu K."/>
            <person name="Mehta A."/>
            <person name="Aluvathingal J."/>
            <person name="Nadendla S."/>
            <person name="Nandy P."/>
            <person name="Geyer C."/>
            <person name="Yan Y."/>
            <person name="Sichtig H."/>
        </authorList>
    </citation>
    <scope>NUCLEOTIDE SEQUENCE [LARGE SCALE GENOMIC DNA]</scope>
    <source>
        <strain evidence="3 4">FDAARGOS_664</strain>
    </source>
</reference>
<dbReference type="Pfam" id="PF13439">
    <property type="entry name" value="Glyco_transf_4"/>
    <property type="match status" value="1"/>
</dbReference>
<proteinExistence type="predicted"/>
<name>A0A5P2HCX0_9BURK</name>
<dbReference type="Proteomes" id="UP000322822">
    <property type="component" value="Chromosome 2"/>
</dbReference>
<gene>
    <name evidence="3" type="ORF">FOB72_25195</name>
</gene>
<dbReference type="GO" id="GO:0016757">
    <property type="term" value="F:glycosyltransferase activity"/>
    <property type="evidence" value="ECO:0007669"/>
    <property type="project" value="InterPro"/>
</dbReference>
<dbReference type="InterPro" id="IPR001296">
    <property type="entry name" value="Glyco_trans_1"/>
</dbReference>
<keyword evidence="3" id="KW-0808">Transferase</keyword>
<protein>
    <submittedName>
        <fullName evidence="3">Glycosyltransferase</fullName>
    </submittedName>
</protein>
<accession>A0A5P2HCX0</accession>
<evidence type="ECO:0000259" key="1">
    <source>
        <dbReference type="Pfam" id="PF00534"/>
    </source>
</evidence>
<sequence length="383" mass="41403">MKPLFLLPDLGGGGAEAVTLNLVGQLATEGCDARVRLLRDAPVKASLPPNLTVNGREVRASASGGGRREARGLFAAARASDVIVGALELRTYLVAVALGAVCRRPVVLWLHKDLDTFLARKRASIRWLYLTLLRAAVARCDRLVAVSDGVAEGMWRIAPAHADKICRLYNALRIDAIDAAIATATAKPAWWPEDRYVLAVGRLTWQKGFDVLIDAFARVVRQDAAVQLVILGEGELRDTLQQRVRALGLEGRVQLPGYHPPYQAMTHASVFAMSSRFEGLSMVLLEALYCGARVVATDCPSGPSEVVGRGRFGTLVPPGNAEALANAIVAALTRPVGGEEAERQREHVRGFAPARIVPTWHRLLRDVAAGRRPSRANMPERSA</sequence>
<evidence type="ECO:0000313" key="4">
    <source>
        <dbReference type="Proteomes" id="UP000322822"/>
    </source>
</evidence>
<dbReference type="OrthoDB" id="570545at2"/>
<dbReference type="EMBL" id="CP044067">
    <property type="protein sequence ID" value="QET05323.1"/>
    <property type="molecule type" value="Genomic_DNA"/>
</dbReference>
<dbReference type="RefSeq" id="WP_150375384.1">
    <property type="nucleotide sequence ID" value="NZ_CP044067.1"/>
</dbReference>
<dbReference type="SUPFAM" id="SSF53756">
    <property type="entry name" value="UDP-Glycosyltransferase/glycogen phosphorylase"/>
    <property type="match status" value="1"/>
</dbReference>